<comment type="similarity">
    <text evidence="1 4">Belongs to the short-chain dehydrogenases/reductases (SDR) family.</text>
</comment>
<dbReference type="Pfam" id="PF00106">
    <property type="entry name" value="adh_short"/>
    <property type="match status" value="1"/>
</dbReference>
<dbReference type="PANTHER" id="PTHR42760:SF133">
    <property type="entry name" value="3-OXOACYL-[ACYL-CARRIER-PROTEIN] REDUCTASE"/>
    <property type="match status" value="1"/>
</dbReference>
<dbReference type="AlphaFoldDB" id="A0A2S4PZ71"/>
<dbReference type="GO" id="GO:0006633">
    <property type="term" value="P:fatty acid biosynthetic process"/>
    <property type="evidence" value="ECO:0007669"/>
    <property type="project" value="TreeGrafter"/>
</dbReference>
<dbReference type="FunFam" id="3.40.50.720:FF:000084">
    <property type="entry name" value="Short-chain dehydrogenase reductase"/>
    <property type="match status" value="1"/>
</dbReference>
<keyword evidence="6" id="KW-1185">Reference proteome</keyword>
<accession>A0A2S4PZ71</accession>
<dbReference type="Proteomes" id="UP000237438">
    <property type="component" value="Unassembled WGS sequence"/>
</dbReference>
<keyword evidence="3" id="KW-0560">Oxidoreductase</keyword>
<evidence type="ECO:0000256" key="1">
    <source>
        <dbReference type="ARBA" id="ARBA00006484"/>
    </source>
</evidence>
<evidence type="ECO:0000256" key="4">
    <source>
        <dbReference type="RuleBase" id="RU000363"/>
    </source>
</evidence>
<gene>
    <name evidence="5" type="ORF">EPUL_001032</name>
</gene>
<dbReference type="PRINTS" id="PR00080">
    <property type="entry name" value="SDRFAMILY"/>
</dbReference>
<feature type="non-terminal residue" evidence="5">
    <location>
        <position position="291"/>
    </location>
</feature>
<dbReference type="SUPFAM" id="SSF51735">
    <property type="entry name" value="NAD(P)-binding Rossmann-fold domains"/>
    <property type="match status" value="1"/>
</dbReference>
<dbReference type="PROSITE" id="PS00061">
    <property type="entry name" value="ADH_SHORT"/>
    <property type="match status" value="1"/>
</dbReference>
<dbReference type="OrthoDB" id="1669814at2759"/>
<keyword evidence="2" id="KW-0521">NADP</keyword>
<dbReference type="InterPro" id="IPR002347">
    <property type="entry name" value="SDR_fam"/>
</dbReference>
<dbReference type="InterPro" id="IPR036291">
    <property type="entry name" value="NAD(P)-bd_dom_sf"/>
</dbReference>
<evidence type="ECO:0008006" key="7">
    <source>
        <dbReference type="Google" id="ProtNLM"/>
    </source>
</evidence>
<evidence type="ECO:0000313" key="6">
    <source>
        <dbReference type="Proteomes" id="UP000237438"/>
    </source>
</evidence>
<dbReference type="CDD" id="cd05233">
    <property type="entry name" value="SDR_c"/>
    <property type="match status" value="1"/>
</dbReference>
<evidence type="ECO:0000313" key="5">
    <source>
        <dbReference type="EMBL" id="POS87325.1"/>
    </source>
</evidence>
<protein>
    <recommendedName>
        <fullName evidence="7">NAD(P)-binding protein</fullName>
    </recommendedName>
</protein>
<dbReference type="STRING" id="225359.A0A2S4PZ71"/>
<dbReference type="PANTHER" id="PTHR42760">
    <property type="entry name" value="SHORT-CHAIN DEHYDROGENASES/REDUCTASES FAMILY MEMBER"/>
    <property type="match status" value="1"/>
</dbReference>
<organism evidence="5 6">
    <name type="scientific">Erysiphe pulchra</name>
    <dbReference type="NCBI Taxonomy" id="225359"/>
    <lineage>
        <taxon>Eukaryota</taxon>
        <taxon>Fungi</taxon>
        <taxon>Dikarya</taxon>
        <taxon>Ascomycota</taxon>
        <taxon>Pezizomycotina</taxon>
        <taxon>Leotiomycetes</taxon>
        <taxon>Erysiphales</taxon>
        <taxon>Erysiphaceae</taxon>
        <taxon>Erysiphe</taxon>
    </lineage>
</organism>
<comment type="caution">
    <text evidence="5">The sequence shown here is derived from an EMBL/GenBank/DDBJ whole genome shotgun (WGS) entry which is preliminary data.</text>
</comment>
<dbReference type="EMBL" id="PEDP01000148">
    <property type="protein sequence ID" value="POS87325.1"/>
    <property type="molecule type" value="Genomic_DNA"/>
</dbReference>
<name>A0A2S4PZ71_9PEZI</name>
<dbReference type="Gene3D" id="3.40.50.720">
    <property type="entry name" value="NAD(P)-binding Rossmann-like Domain"/>
    <property type="match status" value="1"/>
</dbReference>
<dbReference type="GO" id="GO:0009688">
    <property type="term" value="P:abscisic acid biosynthetic process"/>
    <property type="evidence" value="ECO:0007669"/>
    <property type="project" value="UniProtKB-ARBA"/>
</dbReference>
<dbReference type="GO" id="GO:0048038">
    <property type="term" value="F:quinone binding"/>
    <property type="evidence" value="ECO:0007669"/>
    <property type="project" value="TreeGrafter"/>
</dbReference>
<dbReference type="InterPro" id="IPR020904">
    <property type="entry name" value="Sc_DH/Rdtase_CS"/>
</dbReference>
<evidence type="ECO:0000256" key="2">
    <source>
        <dbReference type="ARBA" id="ARBA00022857"/>
    </source>
</evidence>
<evidence type="ECO:0000256" key="3">
    <source>
        <dbReference type="ARBA" id="ARBA00023002"/>
    </source>
</evidence>
<reference evidence="5 6" key="1">
    <citation type="submission" date="2017-10" db="EMBL/GenBank/DDBJ databases">
        <title>Development of genomic resources for the powdery mildew, Erysiphe pulchra.</title>
        <authorList>
            <person name="Wadl P.A."/>
            <person name="Mack B.M."/>
            <person name="Moore G."/>
            <person name="Beltz S.B."/>
        </authorList>
    </citation>
    <scope>NUCLEOTIDE SEQUENCE [LARGE SCALE GENOMIC DNA]</scope>
    <source>
        <strain evidence="5">Cflorida</strain>
    </source>
</reference>
<proteinExistence type="inferred from homology"/>
<dbReference type="GO" id="GO:0016616">
    <property type="term" value="F:oxidoreductase activity, acting on the CH-OH group of donors, NAD or NADP as acceptor"/>
    <property type="evidence" value="ECO:0007669"/>
    <property type="project" value="TreeGrafter"/>
</dbReference>
<dbReference type="PRINTS" id="PR00081">
    <property type="entry name" value="GDHRDH"/>
</dbReference>
<sequence>MTSSRISPSLLHGTRALITGASKGIGAAIAKRFAEEGVSCLLAGRNATRLARVKDELVLLSKNPYSTSFEKNELPSSHSPHRILVGDVGEESFWKQVKGEGHIDFLVNAAGITHYSPLCITNLNLLHEIIQTNLIGTMLGCRTVGKGMLAGKGGCIINISSLLGLKGGNGSAAYAASKAGVIGLTRSLAAELGRKNVRVNVIVPGYIDTDMTLGKTFSVTNNLRRLDLLIFLIASNFKNTAMTPQARTHALENIPMGRFGQATEIADAAIFLACNKYASNCVLVLDGGLSA</sequence>